<dbReference type="GO" id="GO:0006355">
    <property type="term" value="P:regulation of DNA-templated transcription"/>
    <property type="evidence" value="ECO:0007669"/>
    <property type="project" value="InterPro"/>
</dbReference>
<keyword evidence="14" id="KW-1185">Reference proteome</keyword>
<dbReference type="AlphaFoldDB" id="A0A5K1I6W5"/>
<proteinExistence type="predicted"/>
<evidence type="ECO:0000256" key="1">
    <source>
        <dbReference type="ARBA" id="ARBA00004302"/>
    </source>
</evidence>
<protein>
    <submittedName>
        <fullName evidence="13">Transcriptional activator CadC</fullName>
    </submittedName>
</protein>
<dbReference type="SUPFAM" id="SSF48452">
    <property type="entry name" value="TPR-like"/>
    <property type="match status" value="1"/>
</dbReference>
<dbReference type="SMART" id="SM00028">
    <property type="entry name" value="TPR"/>
    <property type="match status" value="4"/>
</dbReference>
<evidence type="ECO:0000256" key="8">
    <source>
        <dbReference type="PROSITE-ProRule" id="PRU00339"/>
    </source>
</evidence>
<feature type="repeat" description="TPR" evidence="8">
    <location>
        <begin position="455"/>
        <end position="488"/>
    </location>
</feature>
<feature type="repeat" description="TPR" evidence="8">
    <location>
        <begin position="419"/>
        <end position="452"/>
    </location>
</feature>
<keyword evidence="10" id="KW-0472">Membrane</keyword>
<feature type="domain" description="OmpR/PhoB-type" evidence="12">
    <location>
        <begin position="1"/>
        <end position="98"/>
    </location>
</feature>
<dbReference type="PROSITE" id="PS50005">
    <property type="entry name" value="TPR"/>
    <property type="match status" value="2"/>
</dbReference>
<reference evidence="13 14" key="1">
    <citation type="submission" date="2019-09" db="EMBL/GenBank/DDBJ databases">
        <authorList>
            <person name="Criscuolo A."/>
        </authorList>
    </citation>
    <scope>NUCLEOTIDE SEQUENCE [LARGE SCALE GENOMIC DNA]</scope>
    <source>
        <strain evidence="14">3(2)</strain>
    </source>
</reference>
<keyword evidence="4" id="KW-0677">Repeat</keyword>
<dbReference type="Proteomes" id="UP000326725">
    <property type="component" value="Unassembled WGS sequence"/>
</dbReference>
<keyword evidence="5 8" id="KW-0802">TPR repeat</keyword>
<dbReference type="GO" id="GO:0005604">
    <property type="term" value="C:basement membrane"/>
    <property type="evidence" value="ECO:0007669"/>
    <property type="project" value="UniProtKB-SubCell"/>
</dbReference>
<keyword evidence="7 9" id="KW-0238">DNA-binding</keyword>
<dbReference type="Pfam" id="PF00486">
    <property type="entry name" value="Trans_reg_C"/>
    <property type="match status" value="1"/>
</dbReference>
<sequence length="555" mass="61619">MIYRFESFVFDPNAARLLDAGQPVTLEPQVSRLLIYLLENRDRIVSKEELIDEIWQGRIVSDAALNTRIRAVRRALGDDRSQQRFLRTYPKRGFQFVAKTECLEADDDATLDTTPHESALRRLRFWMGPALLVLVLGILGAVWWSDESETTATWLPLPAKPSIVVLPFDNLSGDPEQEYFADAFTEDLITDLSRIRGAFVIARRTSFTFKDKVVDVKNLVDELGVRYVLEGSVRRSGDQVRINAQLIDGQTRRHVWSDRYDRALTDVFSVQINVTGQIAAALKAELREAESLRQRPKASLKAWDYALRGNVLLFNPKSAEDFQEAKALLDKAVELDPEIASAWSGLAFVHFAASTSRIPGISVPNSKDLSLEAAQRAISLDPKDAEGYWMTGVGYARNGKPERGLASCNTAMVINPNNDCAYVCAGLANMALGKPAEALAHFQQALRLNPRFRPSTKYKYMGLAYVHNSQDDEAISALNRAIAGSPDDPMANLALTSALALTGRMEEAHVALEESMALAYSDRTTIKTLSASHSWLGPGFERVLDGLRLAGMPEQ</sequence>
<evidence type="ECO:0000256" key="7">
    <source>
        <dbReference type="ARBA" id="ARBA00023125"/>
    </source>
</evidence>
<comment type="subcellular location">
    <subcellularLocation>
        <location evidence="1">Secreted</location>
        <location evidence="1">Extracellular space</location>
        <location evidence="1">Extracellular matrix</location>
        <location evidence="1">Basement membrane</location>
    </subcellularLocation>
</comment>
<keyword evidence="6" id="KW-0084">Basement membrane</keyword>
<accession>A0A5K1I6W5</accession>
<dbReference type="InterPro" id="IPR013015">
    <property type="entry name" value="Laminin_IV_B"/>
</dbReference>
<keyword evidence="2" id="KW-0964">Secreted</keyword>
<dbReference type="GO" id="GO:0000160">
    <property type="term" value="P:phosphorelay signal transduction system"/>
    <property type="evidence" value="ECO:0007669"/>
    <property type="project" value="InterPro"/>
</dbReference>
<feature type="domain" description="Laminin IV type B" evidence="11">
    <location>
        <begin position="498"/>
        <end position="555"/>
    </location>
</feature>
<evidence type="ECO:0000259" key="12">
    <source>
        <dbReference type="PROSITE" id="PS51755"/>
    </source>
</evidence>
<dbReference type="InterPro" id="IPR011990">
    <property type="entry name" value="TPR-like_helical_dom_sf"/>
</dbReference>
<dbReference type="RefSeq" id="WP_151443751.1">
    <property type="nucleotide sequence ID" value="NZ_CABVOU010000033.1"/>
</dbReference>
<dbReference type="Gene3D" id="3.40.50.10610">
    <property type="entry name" value="ABC-type transport auxiliary lipoprotein component"/>
    <property type="match status" value="1"/>
</dbReference>
<feature type="DNA-binding region" description="OmpR/PhoB-type" evidence="9">
    <location>
        <begin position="1"/>
        <end position="98"/>
    </location>
</feature>
<dbReference type="PANTHER" id="PTHR12558">
    <property type="entry name" value="CELL DIVISION CYCLE 16,23,27"/>
    <property type="match status" value="1"/>
</dbReference>
<dbReference type="SMART" id="SM00862">
    <property type="entry name" value="Trans_reg_C"/>
    <property type="match status" value="1"/>
</dbReference>
<evidence type="ECO:0000256" key="3">
    <source>
        <dbReference type="ARBA" id="ARBA00022530"/>
    </source>
</evidence>
<evidence type="ECO:0000256" key="9">
    <source>
        <dbReference type="PROSITE-ProRule" id="PRU01091"/>
    </source>
</evidence>
<evidence type="ECO:0000256" key="5">
    <source>
        <dbReference type="ARBA" id="ARBA00022803"/>
    </source>
</evidence>
<dbReference type="PROSITE" id="PS51116">
    <property type="entry name" value="LAMININ_IVB"/>
    <property type="match status" value="1"/>
</dbReference>
<dbReference type="Pfam" id="PF07719">
    <property type="entry name" value="TPR_2"/>
    <property type="match status" value="1"/>
</dbReference>
<dbReference type="Gene3D" id="1.10.10.10">
    <property type="entry name" value="Winged helix-like DNA-binding domain superfamily/Winged helix DNA-binding domain"/>
    <property type="match status" value="1"/>
</dbReference>
<keyword evidence="3" id="KW-0272">Extracellular matrix</keyword>
<dbReference type="SUPFAM" id="SSF46894">
    <property type="entry name" value="C-terminal effector domain of the bipartite response regulators"/>
    <property type="match status" value="1"/>
</dbReference>
<dbReference type="CDD" id="cd00383">
    <property type="entry name" value="trans_reg_C"/>
    <property type="match status" value="1"/>
</dbReference>
<evidence type="ECO:0000259" key="11">
    <source>
        <dbReference type="PROSITE" id="PS51116"/>
    </source>
</evidence>
<dbReference type="GO" id="GO:0003677">
    <property type="term" value="F:DNA binding"/>
    <property type="evidence" value="ECO:0007669"/>
    <property type="project" value="UniProtKB-UniRule"/>
</dbReference>
<dbReference type="EMBL" id="CABVOU010000033">
    <property type="protein sequence ID" value="VVZ95947.1"/>
    <property type="molecule type" value="Genomic_DNA"/>
</dbReference>
<dbReference type="Gene3D" id="1.25.40.10">
    <property type="entry name" value="Tetratricopeptide repeat domain"/>
    <property type="match status" value="2"/>
</dbReference>
<dbReference type="InterPro" id="IPR013105">
    <property type="entry name" value="TPR_2"/>
</dbReference>
<dbReference type="InterPro" id="IPR001867">
    <property type="entry name" value="OmpR/PhoB-type_DNA-bd"/>
</dbReference>
<evidence type="ECO:0000256" key="10">
    <source>
        <dbReference type="SAM" id="Phobius"/>
    </source>
</evidence>
<evidence type="ECO:0000256" key="6">
    <source>
        <dbReference type="ARBA" id="ARBA00022869"/>
    </source>
</evidence>
<evidence type="ECO:0000256" key="2">
    <source>
        <dbReference type="ARBA" id="ARBA00022525"/>
    </source>
</evidence>
<evidence type="ECO:0000256" key="4">
    <source>
        <dbReference type="ARBA" id="ARBA00022737"/>
    </source>
</evidence>
<dbReference type="InterPro" id="IPR019734">
    <property type="entry name" value="TPR_rpt"/>
</dbReference>
<dbReference type="PROSITE" id="PS51755">
    <property type="entry name" value="OMPR_PHOB"/>
    <property type="match status" value="1"/>
</dbReference>
<name>A0A5K1I6W5_9GAMM</name>
<dbReference type="InterPro" id="IPR016032">
    <property type="entry name" value="Sig_transdc_resp-reg_C-effctor"/>
</dbReference>
<feature type="transmembrane region" description="Helical" evidence="10">
    <location>
        <begin position="125"/>
        <end position="144"/>
    </location>
</feature>
<organism evidence="13 14">
    <name type="scientific">Halomonas lysinitropha</name>
    <dbReference type="NCBI Taxonomy" id="2607506"/>
    <lineage>
        <taxon>Bacteria</taxon>
        <taxon>Pseudomonadati</taxon>
        <taxon>Pseudomonadota</taxon>
        <taxon>Gammaproteobacteria</taxon>
        <taxon>Oceanospirillales</taxon>
        <taxon>Halomonadaceae</taxon>
        <taxon>Halomonas</taxon>
    </lineage>
</organism>
<gene>
    <name evidence="13" type="primary">cadC</name>
    <name evidence="13" type="ORF">HALO32_02030</name>
</gene>
<keyword evidence="10" id="KW-1133">Transmembrane helix</keyword>
<dbReference type="Pfam" id="PF13432">
    <property type="entry name" value="TPR_16"/>
    <property type="match status" value="1"/>
</dbReference>
<keyword evidence="10" id="KW-0812">Transmembrane</keyword>
<dbReference type="PANTHER" id="PTHR12558:SF33">
    <property type="entry name" value="BLL7664 PROTEIN"/>
    <property type="match status" value="1"/>
</dbReference>
<evidence type="ECO:0000313" key="13">
    <source>
        <dbReference type="EMBL" id="VVZ95947.1"/>
    </source>
</evidence>
<evidence type="ECO:0000313" key="14">
    <source>
        <dbReference type="Proteomes" id="UP000326725"/>
    </source>
</evidence>
<dbReference type="InterPro" id="IPR036388">
    <property type="entry name" value="WH-like_DNA-bd_sf"/>
</dbReference>